<reference evidence="2" key="1">
    <citation type="submission" date="2022-11" db="UniProtKB">
        <authorList>
            <consortium name="WormBaseParasite"/>
        </authorList>
    </citation>
    <scope>IDENTIFICATION</scope>
</reference>
<keyword evidence="1" id="KW-1185">Reference proteome</keyword>
<organism evidence="1 2">
    <name type="scientific">Romanomermis culicivorax</name>
    <name type="common">Nematode worm</name>
    <dbReference type="NCBI Taxonomy" id="13658"/>
    <lineage>
        <taxon>Eukaryota</taxon>
        <taxon>Metazoa</taxon>
        <taxon>Ecdysozoa</taxon>
        <taxon>Nematoda</taxon>
        <taxon>Enoplea</taxon>
        <taxon>Dorylaimia</taxon>
        <taxon>Mermithida</taxon>
        <taxon>Mermithoidea</taxon>
        <taxon>Mermithidae</taxon>
        <taxon>Romanomermis</taxon>
    </lineage>
</organism>
<name>A0A915HLW2_ROMCU</name>
<accession>A0A915HLW2</accession>
<protein>
    <submittedName>
        <fullName evidence="2">Uncharacterized protein</fullName>
    </submittedName>
</protein>
<dbReference type="WBParaSite" id="nRc.2.0.1.t02664-RA">
    <property type="protein sequence ID" value="nRc.2.0.1.t02664-RA"/>
    <property type="gene ID" value="nRc.2.0.1.g02664"/>
</dbReference>
<sequence>MIDEMQRHTETDPALLKEYEALGAYLSSDPSDVEPVVARTRYGPRFVCNNPLRKPATFTDDVGLQHLKLFLIYSTQ</sequence>
<dbReference type="AlphaFoldDB" id="A0A915HLW2"/>
<evidence type="ECO:0000313" key="2">
    <source>
        <dbReference type="WBParaSite" id="nRc.2.0.1.t02664-RA"/>
    </source>
</evidence>
<evidence type="ECO:0000313" key="1">
    <source>
        <dbReference type="Proteomes" id="UP000887565"/>
    </source>
</evidence>
<proteinExistence type="predicted"/>
<dbReference type="Proteomes" id="UP000887565">
    <property type="component" value="Unplaced"/>
</dbReference>